<dbReference type="Pfam" id="PF10211">
    <property type="entry name" value="Ax_dynein_light"/>
    <property type="match status" value="1"/>
</dbReference>
<dbReference type="InParanoid" id="A0A673CBI4"/>
<keyword evidence="1" id="KW-0243">Dynein</keyword>
<evidence type="ECO:0000256" key="7">
    <source>
        <dbReference type="ARBA" id="ARBA00043925"/>
    </source>
</evidence>
<proteinExistence type="inferred from homology"/>
<feature type="coiled-coil region" evidence="8">
    <location>
        <begin position="197"/>
        <end position="267"/>
    </location>
</feature>
<evidence type="ECO:0000256" key="2">
    <source>
        <dbReference type="ARBA" id="ARBA00023054"/>
    </source>
</evidence>
<comment type="function">
    <text evidence="7">Involved in sperm flagellum assembly.</text>
</comment>
<accession>A0A673CBI4</accession>
<dbReference type="GO" id="GO:0045504">
    <property type="term" value="F:dynein heavy chain binding"/>
    <property type="evidence" value="ECO:0007669"/>
    <property type="project" value="TreeGrafter"/>
</dbReference>
<feature type="region of interest" description="Disordered" evidence="9">
    <location>
        <begin position="45"/>
        <end position="81"/>
    </location>
</feature>
<keyword evidence="11" id="KW-1185">Reference proteome</keyword>
<reference evidence="10" key="3">
    <citation type="submission" date="2025-09" db="UniProtKB">
        <authorList>
            <consortium name="Ensembl"/>
        </authorList>
    </citation>
    <scope>IDENTIFICATION</scope>
</reference>
<sequence length="276" mass="31795">HKLQHIAHAGLHDSCHVAQYNCNFTMIPPADSLLKYDHPVLIRKSDGKSPKVRPLRGKPDQRINSTPFLPPPKSTPFSSQHQTEEVLDAIFPPREWEEENQLWVQKVSSAPSTRLDVLQLGELLEKKLQQREAKETGICSVRRELYSQCFDELIRQATINCAEMGLMLLRVRNEIQMTLVAYQTLYESSVAFGIRKALQAEQGMTDLEKRISELESQKLELNKKLEDQRAKCDAIQKRESEKRQIEAKKHAEEIQFLKKINQQLKTQLEGTITSKK</sequence>
<dbReference type="PANTHER" id="PTHR13183">
    <property type="entry name" value="AXONEMAL INNER ARM DYNEIN LIGHT CHAIN 28"/>
    <property type="match status" value="1"/>
</dbReference>
<dbReference type="GO" id="GO:0030286">
    <property type="term" value="C:dynein complex"/>
    <property type="evidence" value="ECO:0007669"/>
    <property type="project" value="UniProtKB-KW"/>
</dbReference>
<evidence type="ECO:0000313" key="11">
    <source>
        <dbReference type="Proteomes" id="UP000472271"/>
    </source>
</evidence>
<evidence type="ECO:0000256" key="3">
    <source>
        <dbReference type="ARBA" id="ARBA00023175"/>
    </source>
</evidence>
<dbReference type="InterPro" id="IPR019347">
    <property type="entry name" value="Axonemal_dynein_light_chain"/>
</dbReference>
<dbReference type="Proteomes" id="UP000472271">
    <property type="component" value="Chromosome 24"/>
</dbReference>
<dbReference type="GO" id="GO:0097546">
    <property type="term" value="C:ciliary base"/>
    <property type="evidence" value="ECO:0007669"/>
    <property type="project" value="TreeGrafter"/>
</dbReference>
<evidence type="ECO:0000256" key="1">
    <source>
        <dbReference type="ARBA" id="ARBA00023017"/>
    </source>
</evidence>
<gene>
    <name evidence="10" type="primary">dnali1</name>
</gene>
<organism evidence="10 11">
    <name type="scientific">Sphaeramia orbicularis</name>
    <name type="common">orbiculate cardinalfish</name>
    <dbReference type="NCBI Taxonomy" id="375764"/>
    <lineage>
        <taxon>Eukaryota</taxon>
        <taxon>Metazoa</taxon>
        <taxon>Chordata</taxon>
        <taxon>Craniata</taxon>
        <taxon>Vertebrata</taxon>
        <taxon>Euteleostomi</taxon>
        <taxon>Actinopterygii</taxon>
        <taxon>Neopterygii</taxon>
        <taxon>Teleostei</taxon>
        <taxon>Neoteleostei</taxon>
        <taxon>Acanthomorphata</taxon>
        <taxon>Gobiaria</taxon>
        <taxon>Kurtiformes</taxon>
        <taxon>Apogonoidei</taxon>
        <taxon>Apogonidae</taxon>
        <taxon>Apogoninae</taxon>
        <taxon>Sphaeramia</taxon>
    </lineage>
</organism>
<evidence type="ECO:0000256" key="4">
    <source>
        <dbReference type="ARBA" id="ARBA00038114"/>
    </source>
</evidence>
<protein>
    <recommendedName>
        <fullName evidence="5">Axonemal dynein light intermediate polypeptide 1</fullName>
    </recommendedName>
    <alternativeName>
        <fullName evidence="6">Inner dynein arm light chain, axonemal</fullName>
    </alternativeName>
</protein>
<dbReference type="GO" id="GO:0005930">
    <property type="term" value="C:axoneme"/>
    <property type="evidence" value="ECO:0007669"/>
    <property type="project" value="TreeGrafter"/>
</dbReference>
<reference evidence="10" key="2">
    <citation type="submission" date="2025-08" db="UniProtKB">
        <authorList>
            <consortium name="Ensembl"/>
        </authorList>
    </citation>
    <scope>IDENTIFICATION</scope>
</reference>
<keyword evidence="3" id="KW-0505">Motor protein</keyword>
<evidence type="ECO:0000256" key="9">
    <source>
        <dbReference type="SAM" id="MobiDB-lite"/>
    </source>
</evidence>
<dbReference type="FunCoup" id="A0A673CBI4">
    <property type="interactions" value="156"/>
</dbReference>
<comment type="similarity">
    <text evidence="4">Belongs to the inner dynein arm light chain family.</text>
</comment>
<reference evidence="10" key="1">
    <citation type="submission" date="2019-06" db="EMBL/GenBank/DDBJ databases">
        <authorList>
            <consortium name="Wellcome Sanger Institute Data Sharing"/>
        </authorList>
    </citation>
    <scope>NUCLEOTIDE SEQUENCE [LARGE SCALE GENOMIC DNA]</scope>
</reference>
<dbReference type="PANTHER" id="PTHR13183:SF0">
    <property type="entry name" value="AXONEMAL DYNEIN LIGHT INTERMEDIATE POLYPEPTIDE 1"/>
    <property type="match status" value="1"/>
</dbReference>
<evidence type="ECO:0000256" key="5">
    <source>
        <dbReference type="ARBA" id="ARBA00039799"/>
    </source>
</evidence>
<evidence type="ECO:0000313" key="10">
    <source>
        <dbReference type="Ensembl" id="ENSSORP00005051430.1"/>
    </source>
</evidence>
<evidence type="ECO:0000256" key="6">
    <source>
        <dbReference type="ARBA" id="ARBA00042417"/>
    </source>
</evidence>
<evidence type="ECO:0000256" key="8">
    <source>
        <dbReference type="SAM" id="Coils"/>
    </source>
</evidence>
<dbReference type="AlphaFoldDB" id="A0A673CBI4"/>
<dbReference type="Ensembl" id="ENSSORT00005052658.1">
    <property type="protein sequence ID" value="ENSSORP00005051430.1"/>
    <property type="gene ID" value="ENSSORG00005023238.1"/>
</dbReference>
<keyword evidence="2 8" id="KW-0175">Coiled coil</keyword>
<name>A0A673CBI4_9TELE</name>